<organism evidence="2 3">
    <name type="scientific">Clytia hemisphaerica</name>
    <dbReference type="NCBI Taxonomy" id="252671"/>
    <lineage>
        <taxon>Eukaryota</taxon>
        <taxon>Metazoa</taxon>
        <taxon>Cnidaria</taxon>
        <taxon>Hydrozoa</taxon>
        <taxon>Hydroidolina</taxon>
        <taxon>Leptothecata</taxon>
        <taxon>Obeliida</taxon>
        <taxon>Clytiidae</taxon>
        <taxon>Clytia</taxon>
    </lineage>
</organism>
<dbReference type="GeneID" id="136816094"/>
<feature type="region of interest" description="Disordered" evidence="1">
    <location>
        <begin position="278"/>
        <end position="493"/>
    </location>
</feature>
<dbReference type="AlphaFoldDB" id="A0A7M5X130"/>
<feature type="compositionally biased region" description="Polar residues" evidence="1">
    <location>
        <begin position="483"/>
        <end position="493"/>
    </location>
</feature>
<dbReference type="OrthoDB" id="10589725at2759"/>
<proteinExistence type="predicted"/>
<feature type="region of interest" description="Disordered" evidence="1">
    <location>
        <begin position="1"/>
        <end position="20"/>
    </location>
</feature>
<evidence type="ECO:0000313" key="2">
    <source>
        <dbReference type="EnsemblMetazoa" id="CLYHEMP015861.1"/>
    </source>
</evidence>
<dbReference type="Proteomes" id="UP000594262">
    <property type="component" value="Unplaced"/>
</dbReference>
<evidence type="ECO:0000256" key="1">
    <source>
        <dbReference type="SAM" id="MobiDB-lite"/>
    </source>
</evidence>
<reference evidence="2" key="1">
    <citation type="submission" date="2021-01" db="UniProtKB">
        <authorList>
            <consortium name="EnsemblMetazoa"/>
        </authorList>
    </citation>
    <scope>IDENTIFICATION</scope>
</reference>
<keyword evidence="3" id="KW-1185">Reference proteome</keyword>
<name>A0A7M5X130_9CNID</name>
<feature type="compositionally biased region" description="Acidic residues" evidence="1">
    <location>
        <begin position="312"/>
        <end position="323"/>
    </location>
</feature>
<protein>
    <submittedName>
        <fullName evidence="2">Uncharacterized protein</fullName>
    </submittedName>
</protein>
<evidence type="ECO:0000313" key="3">
    <source>
        <dbReference type="Proteomes" id="UP000594262"/>
    </source>
</evidence>
<dbReference type="EnsemblMetazoa" id="CLYHEMT015861.1">
    <property type="protein sequence ID" value="CLYHEMP015861.1"/>
    <property type="gene ID" value="CLYHEMG015861"/>
</dbReference>
<sequence>MDEDVAIPHENGLMENDEKPTSINRLLGLVNKLETENSLSSSNSEKTLENGFHNGHTTENDICSLENASEVTDPEFNRTINSEDENSWLYESPQKIQTPGKGIQTPEKWLTENLTTPELLRVRGSLSAKLDVMKIEKRKGLFHTDPQHRKISNIRKESMQSVNSLDWDYDEDKDNESRSRSLNAKLDDDDDFDPEKELSLAYQKINSDLERQAWSEPAIPRGQSNANDSKPFSLDWSDDEDELVPMKIDFNSPPNDVKPRGGAVVRRGVGSTINQLAAPRQSDQFDHEDFVAKPSGGVKPRRAVAPRAAVPEYDEDFAEDDFNDSAPVVPRGAPKRDTPSPRTSAGIAKPVQRRKASDAPPSNSGSGVRPRGSIGQIKPRGSIGVPKSSSAPSDVGDSSLVAKIPSGDGGSGAVARRRGAGSDAGIPAPRKSKESPQIARVQGGIPQSRKSTGSIPQMRSSEGGVRPRRSASPSGIARPRGSGPTTQSMQANY</sequence>
<feature type="region of interest" description="Disordered" evidence="1">
    <location>
        <begin position="166"/>
        <end position="193"/>
    </location>
</feature>
<dbReference type="RefSeq" id="XP_066928631.1">
    <property type="nucleotide sequence ID" value="XM_067072530.1"/>
</dbReference>
<feature type="compositionally biased region" description="Polar residues" evidence="1">
    <location>
        <begin position="448"/>
        <end position="460"/>
    </location>
</feature>
<feature type="region of interest" description="Disordered" evidence="1">
    <location>
        <begin position="217"/>
        <end position="237"/>
    </location>
</feature>
<feature type="compositionally biased region" description="Low complexity" evidence="1">
    <location>
        <begin position="388"/>
        <end position="399"/>
    </location>
</feature>
<accession>A0A7M5X130</accession>